<evidence type="ECO:0000313" key="2">
    <source>
        <dbReference type="Proteomes" id="UP001186974"/>
    </source>
</evidence>
<sequence length="293" mass="31898">MTSSNPIQTIVVVGATGNQGRGVVRAILAEPLLASFHVRALTRDVHSHSATNLLSSLQTPSKRLSLATADVFDVKSLELAFEGAYGVFAVTSMWKAGTRCESEDELKAELESGKNIVAAAKQAGIKHFVLSSLPNLNKASNGRFRKLFHFDHKAAVQDLAMQELPAVTALHAAIFAKGPELTHGKTYPVSSRMLFSDFPKIFTEVTSQPAVHEPTILEEWRSSQLAVAGKGFVEDASQMMEWTAVAPTDKILFGTVDPKDDYSWEDPGVRATSFPEWIKKNSWTAPAEIKSTS</sequence>
<accession>A0ACC3DQK9</accession>
<evidence type="ECO:0000313" key="1">
    <source>
        <dbReference type="EMBL" id="KAK3078886.1"/>
    </source>
</evidence>
<protein>
    <submittedName>
        <fullName evidence="1">Uncharacterized protein</fullName>
    </submittedName>
</protein>
<comment type="caution">
    <text evidence="1">The sequence shown here is derived from an EMBL/GenBank/DDBJ whole genome shotgun (WGS) entry which is preliminary data.</text>
</comment>
<reference evidence="1" key="1">
    <citation type="submission" date="2024-09" db="EMBL/GenBank/DDBJ databases">
        <title>Black Yeasts Isolated from many extreme environments.</title>
        <authorList>
            <person name="Coleine C."/>
            <person name="Stajich J.E."/>
            <person name="Selbmann L."/>
        </authorList>
    </citation>
    <scope>NUCLEOTIDE SEQUENCE</scope>
    <source>
        <strain evidence="1">CCFEE 5737</strain>
    </source>
</reference>
<gene>
    <name evidence="1" type="ORF">LTS18_006365</name>
</gene>
<name>A0ACC3DQK9_9PEZI</name>
<dbReference type="Proteomes" id="UP001186974">
    <property type="component" value="Unassembled WGS sequence"/>
</dbReference>
<organism evidence="1 2">
    <name type="scientific">Coniosporium uncinatum</name>
    <dbReference type="NCBI Taxonomy" id="93489"/>
    <lineage>
        <taxon>Eukaryota</taxon>
        <taxon>Fungi</taxon>
        <taxon>Dikarya</taxon>
        <taxon>Ascomycota</taxon>
        <taxon>Pezizomycotina</taxon>
        <taxon>Dothideomycetes</taxon>
        <taxon>Dothideomycetes incertae sedis</taxon>
        <taxon>Coniosporium</taxon>
    </lineage>
</organism>
<proteinExistence type="predicted"/>
<keyword evidence="2" id="KW-1185">Reference proteome</keyword>
<dbReference type="EMBL" id="JAWDJW010001538">
    <property type="protein sequence ID" value="KAK3078886.1"/>
    <property type="molecule type" value="Genomic_DNA"/>
</dbReference>